<accession>A0A6G1SG02</accession>
<evidence type="ECO:0000259" key="2">
    <source>
        <dbReference type="Pfam" id="PF04083"/>
    </source>
</evidence>
<dbReference type="GO" id="GO:0006629">
    <property type="term" value="P:lipid metabolic process"/>
    <property type="evidence" value="ECO:0007669"/>
    <property type="project" value="InterPro"/>
</dbReference>
<dbReference type="SUPFAM" id="SSF53474">
    <property type="entry name" value="alpha/beta-Hydrolases"/>
    <property type="match status" value="1"/>
</dbReference>
<keyword evidence="1" id="KW-0732">Signal</keyword>
<name>A0A6G1SG02_9ACAR</name>
<dbReference type="AlphaFoldDB" id="A0A6G1SG02"/>
<dbReference type="PANTHER" id="PTHR11005">
    <property type="entry name" value="LYSOSOMAL ACID LIPASE-RELATED"/>
    <property type="match status" value="1"/>
</dbReference>
<evidence type="ECO:0000256" key="1">
    <source>
        <dbReference type="SAM" id="SignalP"/>
    </source>
</evidence>
<protein>
    <submittedName>
        <fullName evidence="3">Lipase member K</fullName>
    </submittedName>
</protein>
<proteinExistence type="predicted"/>
<dbReference type="InterPro" id="IPR006693">
    <property type="entry name" value="AB_hydrolase_lipase"/>
</dbReference>
<dbReference type="EMBL" id="GGYP01004082">
    <property type="protein sequence ID" value="MDE48853.1"/>
    <property type="molecule type" value="Transcribed_RNA"/>
</dbReference>
<gene>
    <name evidence="3" type="primary">Lipk</name>
    <name evidence="3" type="ORF">g.5766</name>
</gene>
<dbReference type="Pfam" id="PF04083">
    <property type="entry name" value="Abhydro_lipase"/>
    <property type="match status" value="1"/>
</dbReference>
<dbReference type="InterPro" id="IPR029058">
    <property type="entry name" value="AB_hydrolase_fold"/>
</dbReference>
<feature type="chain" id="PRO_5026172782" evidence="1">
    <location>
        <begin position="24"/>
        <end position="467"/>
    </location>
</feature>
<organism evidence="3">
    <name type="scientific">Aceria tosichella</name>
    <name type="common">wheat curl mite</name>
    <dbReference type="NCBI Taxonomy" id="561515"/>
    <lineage>
        <taxon>Eukaryota</taxon>
        <taxon>Metazoa</taxon>
        <taxon>Ecdysozoa</taxon>
        <taxon>Arthropoda</taxon>
        <taxon>Chelicerata</taxon>
        <taxon>Arachnida</taxon>
        <taxon>Acari</taxon>
        <taxon>Acariformes</taxon>
        <taxon>Trombidiformes</taxon>
        <taxon>Prostigmata</taxon>
        <taxon>Eupodina</taxon>
        <taxon>Eriophyoidea</taxon>
        <taxon>Eriophyidae</taxon>
        <taxon>Eriophyinae</taxon>
        <taxon>Aceriini</taxon>
        <taxon>Aceria</taxon>
    </lineage>
</organism>
<evidence type="ECO:0000313" key="3">
    <source>
        <dbReference type="EMBL" id="MDE48853.1"/>
    </source>
</evidence>
<dbReference type="Gene3D" id="3.40.50.1820">
    <property type="entry name" value="alpha/beta hydrolase"/>
    <property type="match status" value="1"/>
</dbReference>
<sequence>MSAYKVCSIVLIIAMTYCIQAMAHYDRAKFKALVSDDTSNDEAVEMDAKQLINYAGFEYEEHYVIADDGYVTQLLRLINPKADRRQLKWPPVMLFHGANIDNAAYLLASTNAHHPEKYPRDESDGPMTSSTRSLAFMLANNGYDVWLMSTRGSNKQNQAFLNEDEIEEARQQHDWKPSKSNFRLVKKNRDKYWSYGLDEIIKYELREQIDKVRSLTNSDEVSIFSFSLSTPTTMAFLAANPDYAKKVRHYTQMAPAIAADHFTAIGDLYFEKICPHFKTRGIGFTPSFLVKPVVRQLVFQFSKSHNIRYSLVLKFLNALFGPSEKYQTNLELNFVARIFQPVSFKSIQHYCKNSRTKKLTKFDYGEKKNELIYHEKTPPEYKIDTLEVQNWLVISGTNDALADANTVQRLIEKTRKPEPVHIQVAGFNHADFLAGVENARYVNEPYLAELESTLNSARVARWQLRKS</sequence>
<reference evidence="3" key="1">
    <citation type="submission" date="2018-10" db="EMBL/GenBank/DDBJ databases">
        <title>Transcriptome assembly of Aceria tosichella (Wheat curl mite) Type 2.</title>
        <authorList>
            <person name="Scully E.D."/>
            <person name="Geib S.M."/>
            <person name="Palmer N.A."/>
            <person name="Gupta A.K."/>
            <person name="Sarath G."/>
            <person name="Tatineni S."/>
        </authorList>
    </citation>
    <scope>NUCLEOTIDE SEQUENCE</scope>
    <source>
        <strain evidence="3">LincolnNE</strain>
    </source>
</reference>
<feature type="signal peptide" evidence="1">
    <location>
        <begin position="1"/>
        <end position="23"/>
    </location>
</feature>
<feature type="domain" description="Partial AB-hydrolase lipase" evidence="2">
    <location>
        <begin position="49"/>
        <end position="98"/>
    </location>
</feature>